<dbReference type="RefSeq" id="WP_282300229.1">
    <property type="nucleotide sequence ID" value="NZ_CP124616.1"/>
</dbReference>
<reference evidence="8 9" key="1">
    <citation type="submission" date="2023-05" db="EMBL/GenBank/DDBJ databases">
        <title>YMD87, complete Genome.</title>
        <authorList>
            <person name="Zhang J."/>
            <person name="Xu X."/>
        </authorList>
    </citation>
    <scope>NUCLEOTIDE SEQUENCE [LARGE SCALE GENOMIC DNA]</scope>
    <source>
        <strain evidence="8 9">YMD87</strain>
    </source>
</reference>
<protein>
    <submittedName>
        <fullName evidence="8">Thiamine pyrophosphate-binding protein</fullName>
    </submittedName>
</protein>
<evidence type="ECO:0000313" key="8">
    <source>
        <dbReference type="EMBL" id="WGW03599.1"/>
    </source>
</evidence>
<dbReference type="NCBIfam" id="NF006052">
    <property type="entry name" value="PRK08199.1"/>
    <property type="match status" value="1"/>
</dbReference>
<dbReference type="InterPro" id="IPR012001">
    <property type="entry name" value="Thiamin_PyroP_enz_TPP-bd_dom"/>
</dbReference>
<dbReference type="InterPro" id="IPR029061">
    <property type="entry name" value="THDP-binding"/>
</dbReference>
<dbReference type="PANTHER" id="PTHR18968">
    <property type="entry name" value="THIAMINE PYROPHOSPHATE ENZYMES"/>
    <property type="match status" value="1"/>
</dbReference>
<keyword evidence="9" id="KW-1185">Reference proteome</keyword>
<evidence type="ECO:0000259" key="7">
    <source>
        <dbReference type="Pfam" id="PF02776"/>
    </source>
</evidence>
<evidence type="ECO:0000256" key="4">
    <source>
        <dbReference type="RuleBase" id="RU362132"/>
    </source>
</evidence>
<comment type="similarity">
    <text evidence="1 4">Belongs to the TPP enzyme family.</text>
</comment>
<dbReference type="EMBL" id="CP124616">
    <property type="protein sequence ID" value="WGW03599.1"/>
    <property type="molecule type" value="Genomic_DNA"/>
</dbReference>
<dbReference type="SUPFAM" id="SSF52518">
    <property type="entry name" value="Thiamin diphosphate-binding fold (THDP-binding)"/>
    <property type="match status" value="2"/>
</dbReference>
<dbReference type="InterPro" id="IPR011766">
    <property type="entry name" value="TPP_enzyme_TPP-bd"/>
</dbReference>
<dbReference type="Proteomes" id="UP001241605">
    <property type="component" value="Chromosome"/>
</dbReference>
<dbReference type="CDD" id="cd07035">
    <property type="entry name" value="TPP_PYR_POX_like"/>
    <property type="match status" value="1"/>
</dbReference>
<name>A0ABY8QG58_9RHOB</name>
<keyword evidence="3 4" id="KW-0786">Thiamine pyrophosphate</keyword>
<feature type="domain" description="Thiamine pyrophosphate enzyme TPP-binding" evidence="6">
    <location>
        <begin position="387"/>
        <end position="533"/>
    </location>
</feature>
<dbReference type="Gene3D" id="3.40.50.1220">
    <property type="entry name" value="TPP-binding domain"/>
    <property type="match status" value="1"/>
</dbReference>
<dbReference type="PROSITE" id="PS00187">
    <property type="entry name" value="TPP_ENZYMES"/>
    <property type="match status" value="1"/>
</dbReference>
<proteinExistence type="inferred from homology"/>
<dbReference type="InterPro" id="IPR029035">
    <property type="entry name" value="DHS-like_NAD/FAD-binding_dom"/>
</dbReference>
<dbReference type="PANTHER" id="PTHR18968:SF120">
    <property type="entry name" value="ACETOLACTATE SYNTHASE LARGE SUBUNIT"/>
    <property type="match status" value="1"/>
</dbReference>
<dbReference type="Pfam" id="PF02775">
    <property type="entry name" value="TPP_enzyme_C"/>
    <property type="match status" value="1"/>
</dbReference>
<dbReference type="InterPro" id="IPR012000">
    <property type="entry name" value="Thiamin_PyroP_enz_cen_dom"/>
</dbReference>
<dbReference type="CDD" id="cd00568">
    <property type="entry name" value="TPP_enzymes"/>
    <property type="match status" value="1"/>
</dbReference>
<evidence type="ECO:0000256" key="2">
    <source>
        <dbReference type="ARBA" id="ARBA00022679"/>
    </source>
</evidence>
<dbReference type="Pfam" id="PF00205">
    <property type="entry name" value="TPP_enzyme_M"/>
    <property type="match status" value="1"/>
</dbReference>
<organism evidence="8 9">
    <name type="scientific">Tropicibacter oceani</name>
    <dbReference type="NCBI Taxonomy" id="3058420"/>
    <lineage>
        <taxon>Bacteria</taxon>
        <taxon>Pseudomonadati</taxon>
        <taxon>Pseudomonadota</taxon>
        <taxon>Alphaproteobacteria</taxon>
        <taxon>Rhodobacterales</taxon>
        <taxon>Roseobacteraceae</taxon>
        <taxon>Tropicibacter</taxon>
    </lineage>
</organism>
<feature type="domain" description="Thiamine pyrophosphate enzyme central" evidence="5">
    <location>
        <begin position="194"/>
        <end position="330"/>
    </location>
</feature>
<accession>A0ABY8QG58</accession>
<evidence type="ECO:0000313" key="9">
    <source>
        <dbReference type="Proteomes" id="UP001241605"/>
    </source>
</evidence>
<keyword evidence="2" id="KW-0808">Transferase</keyword>
<evidence type="ECO:0000259" key="6">
    <source>
        <dbReference type="Pfam" id="PF02775"/>
    </source>
</evidence>
<gene>
    <name evidence="8" type="ORF">QF118_17000</name>
</gene>
<dbReference type="Pfam" id="PF02776">
    <property type="entry name" value="TPP_enzyme_N"/>
    <property type="match status" value="1"/>
</dbReference>
<evidence type="ECO:0000256" key="1">
    <source>
        <dbReference type="ARBA" id="ARBA00007812"/>
    </source>
</evidence>
<feature type="domain" description="Thiamine pyrophosphate enzyme N-terminal TPP-binding" evidence="7">
    <location>
        <begin position="7"/>
        <end position="120"/>
    </location>
</feature>
<evidence type="ECO:0000259" key="5">
    <source>
        <dbReference type="Pfam" id="PF00205"/>
    </source>
</evidence>
<dbReference type="InterPro" id="IPR000399">
    <property type="entry name" value="TPP-bd_CS"/>
</dbReference>
<dbReference type="InterPro" id="IPR045229">
    <property type="entry name" value="TPP_enz"/>
</dbReference>
<evidence type="ECO:0000256" key="3">
    <source>
        <dbReference type="ARBA" id="ARBA00023052"/>
    </source>
</evidence>
<sequence length="547" mass="59341">MPDTQRRAADHLVDLLVAQGTSHVFGVPGESYLPVLDALHGRGDIQFVTCRQEGGAAMAADAHGRMTGRPGICMVTRGPGATNASAGVHVAYQDSIPMILFIGQVARDMVEREAFQEIDYRRMFGQMAKWVTQIDDASRMQEYISRAYRVALSGRPGPVVIALPEDMLYDMIDTPPAPRRVEAPRYQPAPDTLAALQDAIASAQRPLIMAGGGNWTEEGIAALQRFAEVQGIPVTVSLRCQALMNNDHANYVGHFAVGKVPYLAEALEDTDLLIAIGPRLGEMTTNGYTNPKPPVPKQRLAHVFPAPEEPGRVYEPEITLISDTESFCRAVAEWPAIAPDRFQQRREALRSAYEALNAASSVNNDMLAPIYKHLSDTVPADAIMTNGAGNYAAWLHRFHRYRTPRSQLAPTSGSMGYGLPAAIGAAVAAPGREVYALAGDGCFMMTCQELATAVHHGLRLTVIVVNNARYGTIRVHQEREFPGRVSGTEMINPDFVAFAKSFGAGAARAEDLDSFKTALDDARARGGVNLIEVVQDRALLAPGRRLD</sequence>
<dbReference type="SUPFAM" id="SSF52467">
    <property type="entry name" value="DHS-like NAD/FAD-binding domain"/>
    <property type="match status" value="1"/>
</dbReference>
<dbReference type="Gene3D" id="3.40.50.970">
    <property type="match status" value="2"/>
</dbReference>